<dbReference type="RefSeq" id="XP_041219101.1">
    <property type="nucleotide sequence ID" value="XM_041363101.1"/>
</dbReference>
<evidence type="ECO:0000313" key="3">
    <source>
        <dbReference type="Proteomes" id="UP001195769"/>
    </source>
</evidence>
<dbReference type="EMBL" id="JABBWK010000097">
    <property type="protein sequence ID" value="KAG1893525.1"/>
    <property type="molecule type" value="Genomic_DNA"/>
</dbReference>
<feature type="chain" id="PRO_5042296950" description="Secreted protein" evidence="1">
    <location>
        <begin position="34"/>
        <end position="76"/>
    </location>
</feature>
<sequence length="76" mass="8876">MMPQFRWERCGRYCTSHSLLLTYLVTLPSCGMPACLCRAVPAHRKTSTGWWTVLTTSIPTTTKWHMTSFCYWVAWE</sequence>
<dbReference type="Proteomes" id="UP001195769">
    <property type="component" value="Unassembled WGS sequence"/>
</dbReference>
<organism evidence="2 3">
    <name type="scientific">Suillus fuscotomentosus</name>
    <dbReference type="NCBI Taxonomy" id="1912939"/>
    <lineage>
        <taxon>Eukaryota</taxon>
        <taxon>Fungi</taxon>
        <taxon>Dikarya</taxon>
        <taxon>Basidiomycota</taxon>
        <taxon>Agaricomycotina</taxon>
        <taxon>Agaricomycetes</taxon>
        <taxon>Agaricomycetidae</taxon>
        <taxon>Boletales</taxon>
        <taxon>Suillineae</taxon>
        <taxon>Suillaceae</taxon>
        <taxon>Suillus</taxon>
    </lineage>
</organism>
<comment type="caution">
    <text evidence="2">The sequence shown here is derived from an EMBL/GenBank/DDBJ whole genome shotgun (WGS) entry which is preliminary data.</text>
</comment>
<dbReference type="GeneID" id="64657399"/>
<gene>
    <name evidence="2" type="ORF">F5891DRAFT_1066086</name>
</gene>
<accession>A0AAD4DT80</accession>
<feature type="signal peptide" evidence="1">
    <location>
        <begin position="1"/>
        <end position="33"/>
    </location>
</feature>
<evidence type="ECO:0008006" key="4">
    <source>
        <dbReference type="Google" id="ProtNLM"/>
    </source>
</evidence>
<reference evidence="2" key="1">
    <citation type="journal article" date="2020" name="New Phytol.">
        <title>Comparative genomics reveals dynamic genome evolution in host specialist ectomycorrhizal fungi.</title>
        <authorList>
            <person name="Lofgren L.A."/>
            <person name="Nguyen N.H."/>
            <person name="Vilgalys R."/>
            <person name="Ruytinx J."/>
            <person name="Liao H.L."/>
            <person name="Branco S."/>
            <person name="Kuo A."/>
            <person name="LaButti K."/>
            <person name="Lipzen A."/>
            <person name="Andreopoulos W."/>
            <person name="Pangilinan J."/>
            <person name="Riley R."/>
            <person name="Hundley H."/>
            <person name="Na H."/>
            <person name="Barry K."/>
            <person name="Grigoriev I.V."/>
            <person name="Stajich J.E."/>
            <person name="Kennedy P.G."/>
        </authorList>
    </citation>
    <scope>NUCLEOTIDE SEQUENCE</scope>
    <source>
        <strain evidence="2">FC203</strain>
    </source>
</reference>
<keyword evidence="1" id="KW-0732">Signal</keyword>
<dbReference type="AlphaFoldDB" id="A0AAD4DT80"/>
<evidence type="ECO:0000313" key="2">
    <source>
        <dbReference type="EMBL" id="KAG1893525.1"/>
    </source>
</evidence>
<protein>
    <recommendedName>
        <fullName evidence="4">Secreted protein</fullName>
    </recommendedName>
</protein>
<name>A0AAD4DT80_9AGAM</name>
<keyword evidence="3" id="KW-1185">Reference proteome</keyword>
<proteinExistence type="predicted"/>
<evidence type="ECO:0000256" key="1">
    <source>
        <dbReference type="SAM" id="SignalP"/>
    </source>
</evidence>